<reference evidence="1" key="1">
    <citation type="submission" date="2016-10" db="EMBL/GenBank/DDBJ databases">
        <title>Sequence of Gallionella enrichment culture.</title>
        <authorList>
            <person name="Poehlein A."/>
            <person name="Muehling M."/>
            <person name="Daniel R."/>
        </authorList>
    </citation>
    <scope>NUCLEOTIDE SEQUENCE</scope>
</reference>
<sequence length="177" mass="19618">MPAALEFVIARNTPCAVTTVQDVITSTAFQTIVPGHAHQSIVAVQPLKQIAAFISGQSFSRLRTRDRGGKTARQAIGCNNGRYMPDIEHLTPKIYALDCRLFTHKVVTNTQRLRNVAVQDDQQVIPITMKGKTFWFHIGGRFRISIIQINLVMRTTLIDDYVGTSAKVIDIVTQPAG</sequence>
<evidence type="ECO:0000313" key="1">
    <source>
        <dbReference type="EMBL" id="OIQ70456.1"/>
    </source>
</evidence>
<gene>
    <name evidence="1" type="ORF">GALL_479310</name>
</gene>
<protein>
    <submittedName>
        <fullName evidence="1">Uncharacterized protein</fullName>
    </submittedName>
</protein>
<proteinExistence type="predicted"/>
<dbReference type="EMBL" id="MLJW01004195">
    <property type="protein sequence ID" value="OIQ70456.1"/>
    <property type="molecule type" value="Genomic_DNA"/>
</dbReference>
<comment type="caution">
    <text evidence="1">The sequence shown here is derived from an EMBL/GenBank/DDBJ whole genome shotgun (WGS) entry which is preliminary data.</text>
</comment>
<name>A0A1J5PI50_9ZZZZ</name>
<accession>A0A1J5PI50</accession>
<organism evidence="1">
    <name type="scientific">mine drainage metagenome</name>
    <dbReference type="NCBI Taxonomy" id="410659"/>
    <lineage>
        <taxon>unclassified sequences</taxon>
        <taxon>metagenomes</taxon>
        <taxon>ecological metagenomes</taxon>
    </lineage>
</organism>
<dbReference type="AlphaFoldDB" id="A0A1J5PI50"/>